<dbReference type="EMBL" id="JAAMPC010000004">
    <property type="protein sequence ID" value="KAG2315234.1"/>
    <property type="molecule type" value="Genomic_DNA"/>
</dbReference>
<dbReference type="SUPFAM" id="SSF48576">
    <property type="entry name" value="Terpenoid synthases"/>
    <property type="match status" value="1"/>
</dbReference>
<sequence>MEAVRVLGPKLGSKLFIISTGLFPACKLSRIQLTSIHIKLANHVTLQATTNTLACEDEENNRKFKKLAPSEWRDYFLSAHVDFSEIDEFGREIETLKPKVRDMFMSSKDLKKKILFSYLLLTLGIAYHFDYEIEESLKDGFQKIEKMMAGEDDLYTVSIIFYVFRTYGHNISSDVFGRFKGEGGEFKECLAGDAKGILSLYEAANMRTTTDYILDEALSFTLSYLESLAASGTCKLNLLRRIQNALDLPQHKNMKIIVAMQYIQLYEQEENCDKTLLKFAKLNFKFLHLHYLQEIKILSKWYKELDFESNLPPYYRDRFVEMHLCALTYFEPKYSRVRIMLTKLFTVQIILDDTCDRYASLREVESLASTLERWDPDDHHAMDEQPEYLKFAVKFIFDTFQEYERELSSEVGGSYSLNATIESCQTLVRANLQLAKWAAAGHVPSFEEYLDVAGIEIAVYFSLAGALMAMENICKKEAYEWLASRDKLVRLMCTKIRLMNDMFGFEDDMSRGYVTGSINCYKKQYRVTEEEAFTKLRQMVVDVDLMMDEEFLNTTNVPHKLLNVVIDCLRMINVAYVTDDEFTRPSEKLKSYITSLYVDV</sequence>
<evidence type="ECO:0000313" key="11">
    <source>
        <dbReference type="Proteomes" id="UP000886595"/>
    </source>
</evidence>
<evidence type="ECO:0000256" key="3">
    <source>
        <dbReference type="ARBA" id="ARBA00022723"/>
    </source>
</evidence>
<evidence type="ECO:0000256" key="6">
    <source>
        <dbReference type="ARBA" id="ARBA00023239"/>
    </source>
</evidence>
<organism evidence="10 11">
    <name type="scientific">Brassica carinata</name>
    <name type="common">Ethiopian mustard</name>
    <name type="synonym">Abyssinian cabbage</name>
    <dbReference type="NCBI Taxonomy" id="52824"/>
    <lineage>
        <taxon>Eukaryota</taxon>
        <taxon>Viridiplantae</taxon>
        <taxon>Streptophyta</taxon>
        <taxon>Embryophyta</taxon>
        <taxon>Tracheophyta</taxon>
        <taxon>Spermatophyta</taxon>
        <taxon>Magnoliopsida</taxon>
        <taxon>eudicotyledons</taxon>
        <taxon>Gunneridae</taxon>
        <taxon>Pentapetalae</taxon>
        <taxon>rosids</taxon>
        <taxon>malvids</taxon>
        <taxon>Brassicales</taxon>
        <taxon>Brassicaceae</taxon>
        <taxon>Brassiceae</taxon>
        <taxon>Brassica</taxon>
    </lineage>
</organism>
<dbReference type="InterPro" id="IPR036965">
    <property type="entry name" value="Terpene_synth_N_sf"/>
</dbReference>
<dbReference type="AlphaFoldDB" id="A0A8X8AWB7"/>
<dbReference type="Gene3D" id="1.50.10.130">
    <property type="entry name" value="Terpene synthase, N-terminal domain"/>
    <property type="match status" value="1"/>
</dbReference>
<comment type="cofactor">
    <cofactor evidence="1">
        <name>Mn(2+)</name>
        <dbReference type="ChEBI" id="CHEBI:29035"/>
    </cofactor>
</comment>
<feature type="domain" description="Terpene synthase metal-binding" evidence="9">
    <location>
        <begin position="303"/>
        <end position="542"/>
    </location>
</feature>
<dbReference type="FunFam" id="1.50.10.130:FF:000001">
    <property type="entry name" value="Isoprene synthase, chloroplastic"/>
    <property type="match status" value="1"/>
</dbReference>
<protein>
    <submittedName>
        <fullName evidence="10">Uncharacterized protein</fullName>
    </submittedName>
</protein>
<dbReference type="GO" id="GO:0010333">
    <property type="term" value="F:terpene synthase activity"/>
    <property type="evidence" value="ECO:0007669"/>
    <property type="project" value="InterPro"/>
</dbReference>
<gene>
    <name evidence="10" type="ORF">Bca52824_018356</name>
</gene>
<keyword evidence="11" id="KW-1185">Reference proteome</keyword>
<evidence type="ECO:0000313" key="10">
    <source>
        <dbReference type="EMBL" id="KAG2315234.1"/>
    </source>
</evidence>
<dbReference type="PANTHER" id="PTHR31225:SF242">
    <property type="entry name" value="TERPENOID SYNTHASE 9"/>
    <property type="match status" value="1"/>
</dbReference>
<dbReference type="Gene3D" id="1.10.600.10">
    <property type="entry name" value="Farnesyl Diphosphate Synthase"/>
    <property type="match status" value="1"/>
</dbReference>
<dbReference type="PANTHER" id="PTHR31225">
    <property type="entry name" value="OS04G0344100 PROTEIN-RELATED"/>
    <property type="match status" value="1"/>
</dbReference>
<evidence type="ECO:0000256" key="2">
    <source>
        <dbReference type="ARBA" id="ARBA00001946"/>
    </source>
</evidence>
<name>A0A8X8AWB7_BRACI</name>
<keyword evidence="6" id="KW-0456">Lyase</keyword>
<dbReference type="InterPro" id="IPR001906">
    <property type="entry name" value="Terpene_synth_N"/>
</dbReference>
<dbReference type="InterPro" id="IPR034741">
    <property type="entry name" value="Terpene_cyclase-like_1_C"/>
</dbReference>
<evidence type="ECO:0000256" key="7">
    <source>
        <dbReference type="ARBA" id="ARBA00038405"/>
    </source>
</evidence>
<evidence type="ECO:0000256" key="4">
    <source>
        <dbReference type="ARBA" id="ARBA00022842"/>
    </source>
</evidence>
<dbReference type="OrthoDB" id="1074735at2759"/>
<dbReference type="InterPro" id="IPR008949">
    <property type="entry name" value="Isoprenoid_synthase_dom_sf"/>
</dbReference>
<keyword evidence="3" id="KW-0479">Metal-binding</keyword>
<comment type="cofactor">
    <cofactor evidence="2">
        <name>Mg(2+)</name>
        <dbReference type="ChEBI" id="CHEBI:18420"/>
    </cofactor>
</comment>
<dbReference type="Pfam" id="PF01397">
    <property type="entry name" value="Terpene_synth"/>
    <property type="match status" value="1"/>
</dbReference>
<evidence type="ECO:0000259" key="9">
    <source>
        <dbReference type="Pfam" id="PF03936"/>
    </source>
</evidence>
<dbReference type="CDD" id="cd00684">
    <property type="entry name" value="Terpene_cyclase_plant_C1"/>
    <property type="match status" value="1"/>
</dbReference>
<dbReference type="Proteomes" id="UP000886595">
    <property type="component" value="Unassembled WGS sequence"/>
</dbReference>
<evidence type="ECO:0000259" key="8">
    <source>
        <dbReference type="Pfam" id="PF01397"/>
    </source>
</evidence>
<evidence type="ECO:0000256" key="1">
    <source>
        <dbReference type="ARBA" id="ARBA00001936"/>
    </source>
</evidence>
<reference evidence="10 11" key="1">
    <citation type="submission" date="2020-02" db="EMBL/GenBank/DDBJ databases">
        <authorList>
            <person name="Ma Q."/>
            <person name="Huang Y."/>
            <person name="Song X."/>
            <person name="Pei D."/>
        </authorList>
    </citation>
    <scope>NUCLEOTIDE SEQUENCE [LARGE SCALE GENOMIC DNA]</scope>
    <source>
        <strain evidence="10">Sxm20200214</strain>
        <tissue evidence="10">Leaf</tissue>
    </source>
</reference>
<comment type="similarity">
    <text evidence="7">Belongs to the terpene synthase family. Tpsa subfamily.</text>
</comment>
<dbReference type="InterPro" id="IPR008930">
    <property type="entry name" value="Terpenoid_cyclase/PrenylTrfase"/>
</dbReference>
<keyword evidence="4" id="KW-0460">Magnesium</keyword>
<keyword evidence="5" id="KW-0464">Manganese</keyword>
<dbReference type="GO" id="GO:0000287">
    <property type="term" value="F:magnesium ion binding"/>
    <property type="evidence" value="ECO:0007669"/>
    <property type="project" value="InterPro"/>
</dbReference>
<dbReference type="SFLD" id="SFLDS00005">
    <property type="entry name" value="Isoprenoid_Synthase_Type_I"/>
    <property type="match status" value="1"/>
</dbReference>
<dbReference type="InterPro" id="IPR005630">
    <property type="entry name" value="Terpene_synthase_metal-bd"/>
</dbReference>
<dbReference type="GO" id="GO:0016102">
    <property type="term" value="P:diterpenoid biosynthetic process"/>
    <property type="evidence" value="ECO:0007669"/>
    <property type="project" value="InterPro"/>
</dbReference>
<dbReference type="Pfam" id="PF03936">
    <property type="entry name" value="Terpene_synth_C"/>
    <property type="match status" value="1"/>
</dbReference>
<proteinExistence type="inferred from homology"/>
<feature type="domain" description="Terpene synthase N-terminal" evidence="8">
    <location>
        <begin position="71"/>
        <end position="246"/>
    </location>
</feature>
<dbReference type="InterPro" id="IPR050148">
    <property type="entry name" value="Terpene_synthase-like"/>
</dbReference>
<comment type="caution">
    <text evidence="10">The sequence shown here is derived from an EMBL/GenBank/DDBJ whole genome shotgun (WGS) entry which is preliminary data.</text>
</comment>
<dbReference type="FunFam" id="1.10.600.10:FF:000007">
    <property type="entry name" value="Isoprene synthase, chloroplastic"/>
    <property type="match status" value="1"/>
</dbReference>
<dbReference type="SFLD" id="SFLDG01019">
    <property type="entry name" value="Terpene_Cyclase_Like_1_C_Termi"/>
    <property type="match status" value="1"/>
</dbReference>
<accession>A0A8X8AWB7</accession>
<dbReference type="InterPro" id="IPR044814">
    <property type="entry name" value="Terpene_cyclase_plant_C1"/>
</dbReference>
<dbReference type="SUPFAM" id="SSF48239">
    <property type="entry name" value="Terpenoid cyclases/Protein prenyltransferases"/>
    <property type="match status" value="1"/>
</dbReference>
<evidence type="ECO:0000256" key="5">
    <source>
        <dbReference type="ARBA" id="ARBA00023211"/>
    </source>
</evidence>